<sequence length="363" mass="37884">MRTGYTTGTTAAAAAKLATLALLGGAWPADVIVRLPTGETTRMVPLACWFAGDAAVCTLIKDGGDDPDVTHGARISAHVRRCATPGVHIEGGSGVGRVTLPGLGLKVGSAAINPVPRQQIRANVADAVLQILHDPRYLDLHGLEVVISVADGAALAERTLNPRLGIIGGISILGTSGKVHPYSTAAWRASVVQAVELAAYHSVEKVVLATGGRSAEAAKRLFPHLPDLACVEISIFTGAALRTCVAQRVPEVALVAMISRVAKTAQGRMVTHVAGNPVDLAFLAQVCREAGAPEGLAEAVATANTSRHMLELCQEYGTLAPLEHLTRMALAQCRRYVGRLGGHPRLEVILVDFDGTALVRVEG</sequence>
<dbReference type="eggNOG" id="COG1903">
    <property type="taxonomic scope" value="Bacteria"/>
</dbReference>
<evidence type="ECO:0000313" key="7">
    <source>
        <dbReference type="EMBL" id="EFO79721.1"/>
    </source>
</evidence>
<dbReference type="EMBL" id="ADVR01000106">
    <property type="protein sequence ID" value="EFO79721.1"/>
    <property type="molecule type" value="Genomic_DNA"/>
</dbReference>
<accession>E1IGF5</accession>
<keyword evidence="6" id="KW-0732">Signal</keyword>
<dbReference type="SUPFAM" id="SSF111342">
    <property type="entry name" value="CbiD-like"/>
    <property type="match status" value="1"/>
</dbReference>
<dbReference type="HAMAP" id="MF_00787">
    <property type="entry name" value="CbiD"/>
    <property type="match status" value="1"/>
</dbReference>
<keyword evidence="1 5" id="KW-0169">Cobalamin biosynthesis</keyword>
<organism evidence="7 8">
    <name type="scientific">Oscillochloris trichoides DG-6</name>
    <dbReference type="NCBI Taxonomy" id="765420"/>
    <lineage>
        <taxon>Bacteria</taxon>
        <taxon>Bacillati</taxon>
        <taxon>Chloroflexota</taxon>
        <taxon>Chloroflexia</taxon>
        <taxon>Chloroflexales</taxon>
        <taxon>Chloroflexineae</taxon>
        <taxon>Oscillochloridaceae</taxon>
        <taxon>Oscillochloris</taxon>
    </lineage>
</organism>
<feature type="signal peptide" evidence="6">
    <location>
        <begin position="1"/>
        <end position="28"/>
    </location>
</feature>
<keyword evidence="8" id="KW-1185">Reference proteome</keyword>
<dbReference type="EC" id="2.1.1.195" evidence="5"/>
<dbReference type="Pfam" id="PF01888">
    <property type="entry name" value="CbiD"/>
    <property type="match status" value="1"/>
</dbReference>
<dbReference type="PANTHER" id="PTHR35863:SF1">
    <property type="entry name" value="COBALT-PRECORRIN-5B C(1)-METHYLTRANSFERASE"/>
    <property type="match status" value="1"/>
</dbReference>
<evidence type="ECO:0000256" key="3">
    <source>
        <dbReference type="ARBA" id="ARBA00022679"/>
    </source>
</evidence>
<evidence type="ECO:0000256" key="4">
    <source>
        <dbReference type="ARBA" id="ARBA00022691"/>
    </source>
</evidence>
<dbReference type="NCBIfam" id="NF000849">
    <property type="entry name" value="PRK00075.1-1"/>
    <property type="match status" value="1"/>
</dbReference>
<evidence type="ECO:0000256" key="2">
    <source>
        <dbReference type="ARBA" id="ARBA00022603"/>
    </source>
</evidence>
<dbReference type="PANTHER" id="PTHR35863">
    <property type="entry name" value="COBALT-PRECORRIN-5B C(1)-METHYLTRANSFERASE"/>
    <property type="match status" value="1"/>
</dbReference>
<comment type="function">
    <text evidence="5">Catalyzes the methylation of C-1 in cobalt-precorrin-5B to form cobalt-precorrin-6A.</text>
</comment>
<comment type="similarity">
    <text evidence="5">Belongs to the CbiD family.</text>
</comment>
<proteinExistence type="inferred from homology"/>
<evidence type="ECO:0000256" key="6">
    <source>
        <dbReference type="SAM" id="SignalP"/>
    </source>
</evidence>
<dbReference type="GO" id="GO:0019251">
    <property type="term" value="P:anaerobic cobalamin biosynthetic process"/>
    <property type="evidence" value="ECO:0007669"/>
    <property type="project" value="UniProtKB-UniRule"/>
</dbReference>
<comment type="catalytic activity">
    <reaction evidence="5">
        <text>Co-precorrin-5B + S-adenosyl-L-methionine = Co-precorrin-6A + S-adenosyl-L-homocysteine</text>
        <dbReference type="Rhea" id="RHEA:26285"/>
        <dbReference type="ChEBI" id="CHEBI:57856"/>
        <dbReference type="ChEBI" id="CHEBI:59789"/>
        <dbReference type="ChEBI" id="CHEBI:60063"/>
        <dbReference type="ChEBI" id="CHEBI:60064"/>
        <dbReference type="EC" id="2.1.1.195"/>
    </reaction>
</comment>
<keyword evidence="2 5" id="KW-0489">Methyltransferase</keyword>
<dbReference type="GO" id="GO:0032259">
    <property type="term" value="P:methylation"/>
    <property type="evidence" value="ECO:0007669"/>
    <property type="project" value="UniProtKB-KW"/>
</dbReference>
<dbReference type="GO" id="GO:0043780">
    <property type="term" value="F:cobalt-precorrin-5B C1-methyltransferase activity"/>
    <property type="evidence" value="ECO:0007669"/>
    <property type="project" value="RHEA"/>
</dbReference>
<reference evidence="7 8" key="1">
    <citation type="journal article" date="2011" name="J. Bacteriol.">
        <title>Draft genome sequence of the anoxygenic filamentous phototrophic bacterium Oscillochloris trichoides subsp. DG-6.</title>
        <authorList>
            <person name="Kuznetsov B.B."/>
            <person name="Ivanovsky R.N."/>
            <person name="Keppen O.I."/>
            <person name="Sukhacheva M.V."/>
            <person name="Bumazhkin B.K."/>
            <person name="Patutina E.O."/>
            <person name="Beletsky A.V."/>
            <person name="Mardanov A.V."/>
            <person name="Baslerov R.V."/>
            <person name="Panteleeva A.N."/>
            <person name="Kolganova T.V."/>
            <person name="Ravin N.V."/>
            <person name="Skryabin K.G."/>
        </authorList>
    </citation>
    <scope>NUCLEOTIDE SEQUENCE [LARGE SCALE GENOMIC DNA]</scope>
    <source>
        <strain evidence="7 8">DG-6</strain>
    </source>
</reference>
<keyword evidence="4 5" id="KW-0949">S-adenosyl-L-methionine</keyword>
<dbReference type="STRING" id="765420.OSCT_2406"/>
<gene>
    <name evidence="5" type="primary">cbiD</name>
    <name evidence="7" type="ORF">OSCT_2406</name>
</gene>
<keyword evidence="3 5" id="KW-0808">Transferase</keyword>
<dbReference type="HOGENOM" id="CLU_041273_0_0_0"/>
<dbReference type="UniPathway" id="UPA00148">
    <property type="reaction ID" value="UER00227"/>
</dbReference>
<dbReference type="PIRSF" id="PIRSF026782">
    <property type="entry name" value="CbiD"/>
    <property type="match status" value="1"/>
</dbReference>
<dbReference type="InterPro" id="IPR036074">
    <property type="entry name" value="CbiD_sf"/>
</dbReference>
<evidence type="ECO:0000256" key="5">
    <source>
        <dbReference type="HAMAP-Rule" id="MF_00787"/>
    </source>
</evidence>
<name>E1IGF5_9CHLR</name>
<comment type="caution">
    <text evidence="7">The sequence shown here is derived from an EMBL/GenBank/DDBJ whole genome shotgun (WGS) entry which is preliminary data.</text>
</comment>
<dbReference type="InterPro" id="IPR002748">
    <property type="entry name" value="CbiD"/>
</dbReference>
<dbReference type="Proteomes" id="UP000054010">
    <property type="component" value="Unassembled WGS sequence"/>
</dbReference>
<feature type="chain" id="PRO_5003146895" description="Cobalt-precorrin-5B C(1)-methyltransferase" evidence="6">
    <location>
        <begin position="29"/>
        <end position="363"/>
    </location>
</feature>
<dbReference type="AlphaFoldDB" id="E1IGF5"/>
<dbReference type="Gene3D" id="3.30.2110.10">
    <property type="entry name" value="CbiD-like"/>
    <property type="match status" value="1"/>
</dbReference>
<evidence type="ECO:0000313" key="8">
    <source>
        <dbReference type="Proteomes" id="UP000054010"/>
    </source>
</evidence>
<dbReference type="NCBIfam" id="TIGR00312">
    <property type="entry name" value="cbiD"/>
    <property type="match status" value="1"/>
</dbReference>
<evidence type="ECO:0000256" key="1">
    <source>
        <dbReference type="ARBA" id="ARBA00022573"/>
    </source>
</evidence>
<comment type="pathway">
    <text evidence="5">Cofactor biosynthesis; adenosylcobalamin biosynthesis; cob(II)yrinate a,c-diamide from sirohydrochlorin (anaerobic route): step 6/10.</text>
</comment>
<protein>
    <recommendedName>
        <fullName evidence="5">Cobalt-precorrin-5B C(1)-methyltransferase</fullName>
        <ecNumber evidence="5">2.1.1.195</ecNumber>
    </recommendedName>
    <alternativeName>
        <fullName evidence="5">Cobalt-precorrin-6A synthase</fullName>
    </alternativeName>
</protein>